<evidence type="ECO:0000313" key="2">
    <source>
        <dbReference type="EMBL" id="TKR81367.1"/>
    </source>
</evidence>
<evidence type="ECO:0000256" key="1">
    <source>
        <dbReference type="SAM" id="MobiDB-lite"/>
    </source>
</evidence>
<reference evidence="2" key="2">
    <citation type="journal article" date="2015" name="Genome Biol.">
        <title>Comparative genomics of Steinernema reveals deeply conserved gene regulatory networks.</title>
        <authorList>
            <person name="Dillman A.R."/>
            <person name="Macchietto M."/>
            <person name="Porter C.F."/>
            <person name="Rogers A."/>
            <person name="Williams B."/>
            <person name="Antoshechkin I."/>
            <person name="Lee M.M."/>
            <person name="Goodwin Z."/>
            <person name="Lu X."/>
            <person name="Lewis E.E."/>
            <person name="Goodrich-Blair H."/>
            <person name="Stock S.P."/>
            <person name="Adams B.J."/>
            <person name="Sternberg P.W."/>
            <person name="Mortazavi A."/>
        </authorList>
    </citation>
    <scope>NUCLEOTIDE SEQUENCE [LARGE SCALE GENOMIC DNA]</scope>
    <source>
        <strain evidence="2">ALL</strain>
    </source>
</reference>
<reference evidence="2" key="1">
    <citation type="submission" date="2013-11" db="EMBL/GenBank/DDBJ databases">
        <authorList>
            <person name="Sternberg P."/>
            <person name="Dillman A."/>
            <person name="Macchietto M."/>
        </authorList>
    </citation>
    <scope>NUCLEOTIDE SEQUENCE</scope>
    <source>
        <strain evidence="2">ALL</strain>
    </source>
</reference>
<sequence>MFKILRFCLPSVNGTYSEISFEDRKKLEFFSWVRRFFASILCNWNNEEKKEEAKEEPVSYQNECFRDED</sequence>
<protein>
    <submittedName>
        <fullName evidence="2">Uncharacterized protein</fullName>
    </submittedName>
</protein>
<gene>
    <name evidence="2" type="ORF">L596_015247</name>
</gene>
<dbReference type="EMBL" id="AZBU02000004">
    <property type="protein sequence ID" value="TKR81367.1"/>
    <property type="molecule type" value="Genomic_DNA"/>
</dbReference>
<reference evidence="2" key="3">
    <citation type="journal article" date="2019" name="G3 (Bethesda)">
        <title>Hybrid Assembly of the Genome of the Entomopathogenic Nematode Steinernema carpocapsae Identifies the X-Chromosome.</title>
        <authorList>
            <person name="Serra L."/>
            <person name="Macchietto M."/>
            <person name="Macias-Munoz A."/>
            <person name="McGill C.J."/>
            <person name="Rodriguez I.M."/>
            <person name="Rodriguez B."/>
            <person name="Murad R."/>
            <person name="Mortazavi A."/>
        </authorList>
    </citation>
    <scope>NUCLEOTIDE SEQUENCE</scope>
    <source>
        <strain evidence="2">ALL</strain>
    </source>
</reference>
<name>A0A4U5NEE6_STECR</name>
<accession>A0A4U5NEE6</accession>
<proteinExistence type="predicted"/>
<feature type="region of interest" description="Disordered" evidence="1">
    <location>
        <begin position="49"/>
        <end position="69"/>
    </location>
</feature>
<organism evidence="2">
    <name type="scientific">Steinernema carpocapsae</name>
    <name type="common">Entomopathogenic nematode</name>
    <dbReference type="NCBI Taxonomy" id="34508"/>
    <lineage>
        <taxon>Eukaryota</taxon>
        <taxon>Metazoa</taxon>
        <taxon>Ecdysozoa</taxon>
        <taxon>Nematoda</taxon>
        <taxon>Chromadorea</taxon>
        <taxon>Rhabditida</taxon>
        <taxon>Tylenchina</taxon>
        <taxon>Panagrolaimomorpha</taxon>
        <taxon>Strongyloidoidea</taxon>
        <taxon>Steinernematidae</taxon>
        <taxon>Steinernema</taxon>
    </lineage>
</organism>
<dbReference type="AlphaFoldDB" id="A0A4U5NEE6"/>
<comment type="caution">
    <text evidence="2">The sequence shown here is derived from an EMBL/GenBank/DDBJ whole genome shotgun (WGS) entry which is preliminary data.</text>
</comment>